<dbReference type="RefSeq" id="WP_380536909.1">
    <property type="nucleotide sequence ID" value="NZ_JBHFAB010000010.1"/>
</dbReference>
<gene>
    <name evidence="5" type="ORF">ACEZDE_16060</name>
</gene>
<accession>A0ABV6VWX6</accession>
<evidence type="ECO:0000313" key="6">
    <source>
        <dbReference type="Proteomes" id="UP001592531"/>
    </source>
</evidence>
<evidence type="ECO:0000256" key="4">
    <source>
        <dbReference type="ARBA" id="ARBA00023163"/>
    </source>
</evidence>
<dbReference type="InterPro" id="IPR036388">
    <property type="entry name" value="WH-like_DNA-bd_sf"/>
</dbReference>
<dbReference type="Gene3D" id="1.10.10.10">
    <property type="entry name" value="Winged helix-like DNA-binding domain superfamily/Winged helix DNA-binding domain"/>
    <property type="match status" value="1"/>
</dbReference>
<keyword evidence="2" id="KW-0805">Transcription regulation</keyword>
<keyword evidence="6" id="KW-1185">Reference proteome</keyword>
<proteinExistence type="inferred from homology"/>
<evidence type="ECO:0000256" key="1">
    <source>
        <dbReference type="ARBA" id="ARBA00011046"/>
    </source>
</evidence>
<name>A0ABV6VWX6_9ACTN</name>
<dbReference type="Proteomes" id="UP001592531">
    <property type="component" value="Unassembled WGS sequence"/>
</dbReference>
<reference evidence="5 6" key="1">
    <citation type="submission" date="2024-09" db="EMBL/GenBank/DDBJ databases">
        <authorList>
            <person name="Lee S.D."/>
        </authorList>
    </citation>
    <scope>NUCLEOTIDE SEQUENCE [LARGE SCALE GENOMIC DNA]</scope>
    <source>
        <strain evidence="5 6">N8-3</strain>
    </source>
</reference>
<comment type="caution">
    <text evidence="5">The sequence shown here is derived from an EMBL/GenBank/DDBJ whole genome shotgun (WGS) entry which is preliminary data.</text>
</comment>
<evidence type="ECO:0000256" key="2">
    <source>
        <dbReference type="ARBA" id="ARBA00023015"/>
    </source>
</evidence>
<protein>
    <submittedName>
        <fullName evidence="5">BlaI/MecI/CopY family transcriptional regulator</fullName>
    </submittedName>
</protein>
<dbReference type="Pfam" id="PF03965">
    <property type="entry name" value="Penicillinase_R"/>
    <property type="match status" value="1"/>
</dbReference>
<keyword evidence="4" id="KW-0804">Transcription</keyword>
<comment type="similarity">
    <text evidence="1">Belongs to the BlaI transcriptional regulatory family.</text>
</comment>
<dbReference type="EMBL" id="JBHFAB010000010">
    <property type="protein sequence ID" value="MFC1418148.1"/>
    <property type="molecule type" value="Genomic_DNA"/>
</dbReference>
<dbReference type="InterPro" id="IPR005650">
    <property type="entry name" value="BlaI_family"/>
</dbReference>
<dbReference type="InterPro" id="IPR036390">
    <property type="entry name" value="WH_DNA-bd_sf"/>
</dbReference>
<keyword evidence="3" id="KW-0238">DNA-binding</keyword>
<sequence>MNGQDVSGVGGERRPVGALEDEVLVLLQSGRGPLTPGEVLEKLGGTLAYSTVVTVLSRMHDKGLLSRAKQGRAYAYTPVADGHGLTARRMRQVLESDPDREAVLSRFVENLPPGDERLLRRLLGTDLPEGR</sequence>
<dbReference type="SUPFAM" id="SSF46785">
    <property type="entry name" value="Winged helix' DNA-binding domain"/>
    <property type="match status" value="1"/>
</dbReference>
<evidence type="ECO:0000313" key="5">
    <source>
        <dbReference type="EMBL" id="MFC1418148.1"/>
    </source>
</evidence>
<organism evidence="5 6">
    <name type="scientific">Streptacidiphilus cavernicola</name>
    <dbReference type="NCBI Taxonomy" id="3342716"/>
    <lineage>
        <taxon>Bacteria</taxon>
        <taxon>Bacillati</taxon>
        <taxon>Actinomycetota</taxon>
        <taxon>Actinomycetes</taxon>
        <taxon>Kitasatosporales</taxon>
        <taxon>Streptomycetaceae</taxon>
        <taxon>Streptacidiphilus</taxon>
    </lineage>
</organism>
<evidence type="ECO:0000256" key="3">
    <source>
        <dbReference type="ARBA" id="ARBA00023125"/>
    </source>
</evidence>